<gene>
    <name evidence="1" type="ORF">SAMN02982927_02771</name>
</gene>
<sequence>MSKLNLLWLIWQNAETRQRYHVGNLIKSNGHYIFYYDRI</sequence>
<reference evidence="2" key="1">
    <citation type="submission" date="2016-10" db="EMBL/GenBank/DDBJ databases">
        <authorList>
            <person name="Varghese N."/>
            <person name="Submissions S."/>
        </authorList>
    </citation>
    <scope>NUCLEOTIDE SEQUENCE [LARGE SCALE GENOMIC DNA]</scope>
    <source>
        <strain evidence="2">ATCC 700379</strain>
    </source>
</reference>
<evidence type="ECO:0000313" key="1">
    <source>
        <dbReference type="EMBL" id="SFG78917.1"/>
    </source>
</evidence>
<dbReference type="STRING" id="269670.SAMN02982927_02771"/>
<protein>
    <submittedName>
        <fullName evidence="1">Uncharacterized protein</fullName>
    </submittedName>
</protein>
<dbReference type="EMBL" id="FOOY01000022">
    <property type="protein sequence ID" value="SFG78917.1"/>
    <property type="molecule type" value="Genomic_DNA"/>
</dbReference>
<dbReference type="AlphaFoldDB" id="A0A1I2UT02"/>
<dbReference type="Proteomes" id="UP000198752">
    <property type="component" value="Unassembled WGS sequence"/>
</dbReference>
<organism evidence="1 2">
    <name type="scientific">Sporolactobacillus nakayamae</name>
    <dbReference type="NCBI Taxonomy" id="269670"/>
    <lineage>
        <taxon>Bacteria</taxon>
        <taxon>Bacillati</taxon>
        <taxon>Bacillota</taxon>
        <taxon>Bacilli</taxon>
        <taxon>Bacillales</taxon>
        <taxon>Sporolactobacillaceae</taxon>
        <taxon>Sporolactobacillus</taxon>
    </lineage>
</organism>
<accession>A0A1I2UT02</accession>
<evidence type="ECO:0000313" key="2">
    <source>
        <dbReference type="Proteomes" id="UP000198752"/>
    </source>
</evidence>
<keyword evidence="2" id="KW-1185">Reference proteome</keyword>
<name>A0A1I2UT02_9BACL</name>
<proteinExistence type="predicted"/>